<comment type="caution">
    <text evidence="6">The sequence shown here is derived from an EMBL/GenBank/DDBJ whole genome shotgun (WGS) entry which is preliminary data.</text>
</comment>
<dbReference type="AlphaFoldDB" id="A0A9N7NIQ8"/>
<evidence type="ECO:0000256" key="1">
    <source>
        <dbReference type="ARBA" id="ARBA00004167"/>
    </source>
</evidence>
<dbReference type="PANTHER" id="PTHR31509">
    <property type="entry name" value="BPS1-LIKE PROTEIN"/>
    <property type="match status" value="1"/>
</dbReference>
<accession>A0A9N7NIQ8</accession>
<gene>
    <name evidence="6" type="ORF">SHERM_26068</name>
</gene>
<organism evidence="6 7">
    <name type="scientific">Striga hermonthica</name>
    <name type="common">Purple witchweed</name>
    <name type="synonym">Buchnera hermonthica</name>
    <dbReference type="NCBI Taxonomy" id="68872"/>
    <lineage>
        <taxon>Eukaryota</taxon>
        <taxon>Viridiplantae</taxon>
        <taxon>Streptophyta</taxon>
        <taxon>Embryophyta</taxon>
        <taxon>Tracheophyta</taxon>
        <taxon>Spermatophyta</taxon>
        <taxon>Magnoliopsida</taxon>
        <taxon>eudicotyledons</taxon>
        <taxon>Gunneridae</taxon>
        <taxon>Pentapetalae</taxon>
        <taxon>asterids</taxon>
        <taxon>lamiids</taxon>
        <taxon>Lamiales</taxon>
        <taxon>Orobanchaceae</taxon>
        <taxon>Buchnereae</taxon>
        <taxon>Striga</taxon>
    </lineage>
</organism>
<evidence type="ECO:0000256" key="3">
    <source>
        <dbReference type="ARBA" id="ARBA00022989"/>
    </source>
</evidence>
<dbReference type="GO" id="GO:0016020">
    <property type="term" value="C:membrane"/>
    <property type="evidence" value="ECO:0007669"/>
    <property type="project" value="UniProtKB-SubCell"/>
</dbReference>
<name>A0A9N7NIQ8_STRHE</name>
<dbReference type="OrthoDB" id="694709at2759"/>
<evidence type="ECO:0000313" key="6">
    <source>
        <dbReference type="EMBL" id="CAA0830676.1"/>
    </source>
</evidence>
<evidence type="ECO:0000256" key="5">
    <source>
        <dbReference type="ARBA" id="ARBA00035114"/>
    </source>
</evidence>
<keyword evidence="3" id="KW-1133">Transmembrane helix</keyword>
<keyword evidence="2" id="KW-0812">Transmembrane</keyword>
<dbReference type="Proteomes" id="UP001153555">
    <property type="component" value="Unassembled WGS sequence"/>
</dbReference>
<dbReference type="Pfam" id="PF05633">
    <property type="entry name" value="ROH1-like"/>
    <property type="match status" value="1"/>
</dbReference>
<dbReference type="InterPro" id="IPR008511">
    <property type="entry name" value="ROH1-like"/>
</dbReference>
<keyword evidence="4" id="KW-0472">Membrane</keyword>
<evidence type="ECO:0000256" key="4">
    <source>
        <dbReference type="ARBA" id="ARBA00023136"/>
    </source>
</evidence>
<evidence type="ECO:0000256" key="2">
    <source>
        <dbReference type="ARBA" id="ARBA00022692"/>
    </source>
</evidence>
<protein>
    <recommendedName>
        <fullName evidence="8">Protein BPS1, chloroplastic</fullName>
    </recommendedName>
</protein>
<sequence>MLQMSPSWEPMRTFLPFGNPFRMILLKGSLSSKHLDLLNTFEDTLTARLRDLKPAKPEEVLCLSWMKNATRLLSETHADIKVLITALELPVRDWDEKWIDVYLGNSMKLLDTCLAFTSEISRLRRAHLYLTCAVHDLRGASPTKLMEARSSLDEWSHCIRAKNPRLDRCFSIMEGLAKTLDVPKLKVSSKGEVLMRAMFGVKELTLFVCSTFLAAFTGSGMKLIDLRVPASCSWAEAFVDLQNFVNTEIRKEYSRGVFTVLREVEDVYLLINTLYPIVQDGVGKTVESEMMLAKILSDLEESDERLYSGLNELAKEVDGFFKVILSGRDALLCNLRFVGDVSVEVSSMGDVRGQAVR</sequence>
<proteinExistence type="inferred from homology"/>
<reference evidence="6" key="1">
    <citation type="submission" date="2019-12" db="EMBL/GenBank/DDBJ databases">
        <authorList>
            <person name="Scholes J."/>
        </authorList>
    </citation>
    <scope>NUCLEOTIDE SEQUENCE</scope>
</reference>
<evidence type="ECO:0000313" key="7">
    <source>
        <dbReference type="Proteomes" id="UP001153555"/>
    </source>
</evidence>
<comment type="similarity">
    <text evidence="5">Belongs to the ROH1 family.</text>
</comment>
<keyword evidence="7" id="KW-1185">Reference proteome</keyword>
<evidence type="ECO:0008006" key="8">
    <source>
        <dbReference type="Google" id="ProtNLM"/>
    </source>
</evidence>
<comment type="subcellular location">
    <subcellularLocation>
        <location evidence="1">Membrane</location>
        <topology evidence="1">Single-pass membrane protein</topology>
    </subcellularLocation>
</comment>
<dbReference type="EMBL" id="CACSLK010027831">
    <property type="protein sequence ID" value="CAA0830676.1"/>
    <property type="molecule type" value="Genomic_DNA"/>
</dbReference>